<accession>A0A517VSG7</accession>
<dbReference type="KEGG" id="gaw:V144x_13970"/>
<dbReference type="EMBL" id="CP037920">
    <property type="protein sequence ID" value="QDT95947.1"/>
    <property type="molecule type" value="Genomic_DNA"/>
</dbReference>
<evidence type="ECO:0000256" key="1">
    <source>
        <dbReference type="SAM" id="MobiDB-lite"/>
    </source>
</evidence>
<gene>
    <name evidence="2" type="ORF">V144x_13970</name>
</gene>
<evidence type="ECO:0008006" key="4">
    <source>
        <dbReference type="Google" id="ProtNLM"/>
    </source>
</evidence>
<evidence type="ECO:0000313" key="3">
    <source>
        <dbReference type="Proteomes" id="UP000318704"/>
    </source>
</evidence>
<dbReference type="AlphaFoldDB" id="A0A517VSG7"/>
<protein>
    <recommendedName>
        <fullName evidence="4">Carboxypeptidase regulatory-like domain-containing protein</fullName>
    </recommendedName>
</protein>
<sequence>MRRNSDRKPLGVLAIVLSIAMTVGCGGKETGQERATISGSVTFNGEPIEKGIIEFIPTGSTKGPTSGGPIKNGKYDITEKGPTMGPHKVLIRATRNTGKMVDAGPQTGGAKVEETEQYIPAQYNIKTTLEVTILSGINKQDFNLNK</sequence>
<dbReference type="Proteomes" id="UP000318704">
    <property type="component" value="Chromosome"/>
</dbReference>
<dbReference type="PROSITE" id="PS51257">
    <property type="entry name" value="PROKAR_LIPOPROTEIN"/>
    <property type="match status" value="1"/>
</dbReference>
<dbReference type="RefSeq" id="WP_144983249.1">
    <property type="nucleotide sequence ID" value="NZ_CP037920.1"/>
</dbReference>
<organism evidence="2 3">
    <name type="scientific">Gimesia aquarii</name>
    <dbReference type="NCBI Taxonomy" id="2527964"/>
    <lineage>
        <taxon>Bacteria</taxon>
        <taxon>Pseudomonadati</taxon>
        <taxon>Planctomycetota</taxon>
        <taxon>Planctomycetia</taxon>
        <taxon>Planctomycetales</taxon>
        <taxon>Planctomycetaceae</taxon>
        <taxon>Gimesia</taxon>
    </lineage>
</organism>
<feature type="compositionally biased region" description="Low complexity" evidence="1">
    <location>
        <begin position="57"/>
        <end position="69"/>
    </location>
</feature>
<feature type="region of interest" description="Disordered" evidence="1">
    <location>
        <begin position="56"/>
        <end position="86"/>
    </location>
</feature>
<proteinExistence type="predicted"/>
<name>A0A517VSG7_9PLAN</name>
<reference evidence="2 3" key="1">
    <citation type="submission" date="2019-03" db="EMBL/GenBank/DDBJ databases">
        <title>Deep-cultivation of Planctomycetes and their phenomic and genomic characterization uncovers novel biology.</title>
        <authorList>
            <person name="Wiegand S."/>
            <person name="Jogler M."/>
            <person name="Boedeker C."/>
            <person name="Pinto D."/>
            <person name="Vollmers J."/>
            <person name="Rivas-Marin E."/>
            <person name="Kohn T."/>
            <person name="Peeters S.H."/>
            <person name="Heuer A."/>
            <person name="Rast P."/>
            <person name="Oberbeckmann S."/>
            <person name="Bunk B."/>
            <person name="Jeske O."/>
            <person name="Meyerdierks A."/>
            <person name="Storesund J.E."/>
            <person name="Kallscheuer N."/>
            <person name="Luecker S."/>
            <person name="Lage O.M."/>
            <person name="Pohl T."/>
            <person name="Merkel B.J."/>
            <person name="Hornburger P."/>
            <person name="Mueller R.-W."/>
            <person name="Bruemmer F."/>
            <person name="Labrenz M."/>
            <person name="Spormann A.M."/>
            <person name="Op den Camp H."/>
            <person name="Overmann J."/>
            <person name="Amann R."/>
            <person name="Jetten M.S.M."/>
            <person name="Mascher T."/>
            <person name="Medema M.H."/>
            <person name="Devos D.P."/>
            <person name="Kaster A.-K."/>
            <person name="Ovreas L."/>
            <person name="Rohde M."/>
            <person name="Galperin M.Y."/>
            <person name="Jogler C."/>
        </authorList>
    </citation>
    <scope>NUCLEOTIDE SEQUENCE [LARGE SCALE GENOMIC DNA]</scope>
    <source>
        <strain evidence="2 3">V144</strain>
    </source>
</reference>
<evidence type="ECO:0000313" key="2">
    <source>
        <dbReference type="EMBL" id="QDT95947.1"/>
    </source>
</evidence>